<gene>
    <name evidence="5" type="ORF">TTRE_0000580601</name>
</gene>
<organism evidence="5 6">
    <name type="scientific">Trichuris trichiura</name>
    <name type="common">Whipworm</name>
    <name type="synonym">Trichocephalus trichiurus</name>
    <dbReference type="NCBI Taxonomy" id="36087"/>
    <lineage>
        <taxon>Eukaryota</taxon>
        <taxon>Metazoa</taxon>
        <taxon>Ecdysozoa</taxon>
        <taxon>Nematoda</taxon>
        <taxon>Enoplea</taxon>
        <taxon>Dorylaimia</taxon>
        <taxon>Trichinellida</taxon>
        <taxon>Trichuridae</taxon>
        <taxon>Trichuris</taxon>
    </lineage>
</organism>
<feature type="region of interest" description="Disordered" evidence="2">
    <location>
        <begin position="727"/>
        <end position="775"/>
    </location>
</feature>
<feature type="domain" description="Peptidase S1" evidence="4">
    <location>
        <begin position="477"/>
        <end position="735"/>
    </location>
</feature>
<dbReference type="PANTHER" id="PTHR24250:SF27">
    <property type="entry name" value="ELASTASE 2 LIKE"/>
    <property type="match status" value="1"/>
</dbReference>
<dbReference type="GO" id="GO:0004252">
    <property type="term" value="F:serine-type endopeptidase activity"/>
    <property type="evidence" value="ECO:0007669"/>
    <property type="project" value="InterPro"/>
</dbReference>
<dbReference type="SUPFAM" id="SSF50494">
    <property type="entry name" value="Trypsin-like serine proteases"/>
    <property type="match status" value="2"/>
</dbReference>
<name>A0A077ZCD9_TRITR</name>
<dbReference type="STRING" id="36087.A0A077ZCD9"/>
<proteinExistence type="predicted"/>
<evidence type="ECO:0000313" key="5">
    <source>
        <dbReference type="EMBL" id="CDW57514.1"/>
    </source>
</evidence>
<evidence type="ECO:0000259" key="4">
    <source>
        <dbReference type="PROSITE" id="PS50240"/>
    </source>
</evidence>
<evidence type="ECO:0000256" key="1">
    <source>
        <dbReference type="ARBA" id="ARBA00023157"/>
    </source>
</evidence>
<keyword evidence="3" id="KW-0732">Signal</keyword>
<evidence type="ECO:0000256" key="3">
    <source>
        <dbReference type="SAM" id="SignalP"/>
    </source>
</evidence>
<dbReference type="AlphaFoldDB" id="A0A077ZCD9"/>
<reference evidence="5" key="2">
    <citation type="submission" date="2014-03" db="EMBL/GenBank/DDBJ databases">
        <title>The whipworm genome and dual-species transcriptomics of an intimate host-pathogen interaction.</title>
        <authorList>
            <person name="Foth B.J."/>
            <person name="Tsai I.J."/>
            <person name="Reid A.J."/>
            <person name="Bancroft A.J."/>
            <person name="Nichol S."/>
            <person name="Tracey A."/>
            <person name="Holroyd N."/>
            <person name="Cotton J.A."/>
            <person name="Stanley E.J."/>
            <person name="Zarowiecki M."/>
            <person name="Liu J.Z."/>
            <person name="Huckvale T."/>
            <person name="Cooper P.J."/>
            <person name="Grencis R.K."/>
            <person name="Berriman M."/>
        </authorList>
    </citation>
    <scope>NUCLEOTIDE SEQUENCE [LARGE SCALE GENOMIC DNA]</scope>
</reference>
<feature type="signal peptide" evidence="3">
    <location>
        <begin position="1"/>
        <end position="23"/>
    </location>
</feature>
<evidence type="ECO:0000256" key="2">
    <source>
        <dbReference type="SAM" id="MobiDB-lite"/>
    </source>
</evidence>
<feature type="region of interest" description="Disordered" evidence="2">
    <location>
        <begin position="284"/>
        <end position="409"/>
    </location>
</feature>
<dbReference type="GO" id="GO:0006508">
    <property type="term" value="P:proteolysis"/>
    <property type="evidence" value="ECO:0007669"/>
    <property type="project" value="InterPro"/>
</dbReference>
<dbReference type="InterPro" id="IPR001254">
    <property type="entry name" value="Trypsin_dom"/>
</dbReference>
<keyword evidence="1" id="KW-1015">Disulfide bond</keyword>
<reference evidence="5" key="1">
    <citation type="submission" date="2014-01" db="EMBL/GenBank/DDBJ databases">
        <authorList>
            <person name="Aslett M."/>
        </authorList>
    </citation>
    <scope>NUCLEOTIDE SEQUENCE</scope>
</reference>
<feature type="compositionally biased region" description="Pro residues" evidence="2">
    <location>
        <begin position="320"/>
        <end position="391"/>
    </location>
</feature>
<feature type="chain" id="PRO_5001728603" evidence="3">
    <location>
        <begin position="24"/>
        <end position="775"/>
    </location>
</feature>
<feature type="compositionally biased region" description="Low complexity" evidence="2">
    <location>
        <begin position="761"/>
        <end position="775"/>
    </location>
</feature>
<accession>A0A077ZCD9</accession>
<keyword evidence="6" id="KW-1185">Reference proteome</keyword>
<dbReference type="Proteomes" id="UP000030665">
    <property type="component" value="Unassembled WGS sequence"/>
</dbReference>
<sequence>MKSITPLLPIVVWVSLFTGQVDSFECGYPRAHGGLPLTDYIQPKSEHTFPWTVAIIRTYGRYLCLGSVVNEDTRSGKAKNSTTIVLTAGNCFRKTFGKSWGKPSRYAVVAGIQHYSLFHKGYKRRAEYIRIVQFKTGGNDRIWDGVAAVYLRKPLVFGKFVSPVCLAFPHFVPNQHMHCLVTQYSRRRFAEHPIEIVPGAKCDFGDFPELAKAGGLCGLKRPEKKKKYLGAPLVCIVNGIAFQYGIYLSELAVRDKLPIYNKELNYFATLHAFLDGAHPELRPIILGNPKGDGPSSSASSYSESHQEQHPGKPGHIHPGKPGPMHPGQPSPPCRVPHMPGTPPPPPPHRVPPGPHPPHNIPPGPPPPRRPPGPPPPPPHRVPPEPPICVDPPEPKPMHPASRSSSESNSAQVIVSTVEIVLPNLPITPIQPNIKAPDYNSKEIEDAFRRPPPPPVIHFTNAINQTAPIRATCGDVSLMENKGKNLKHQKPGLTSFPWDVLITTKKRGAVRCLGSLVHQYPLSYYANISDLVVTAGYCFHRLRQGQWLDVSGRYAYIAPGKHSFWTRTGIKREIEGGYSYPIPYGTDYIQDGIALLKLKQPVPLGEHAQAVCLPERNSLPSPQAVCFYSRFYKSADRIYNEKVPLASTMRCFQAKEKQNIEYQGICTLEQKKRGAVQLGSPLVCYDQGRLFQYGVYLTPAAQNAAQKDKKAWMGFYGEMNNVHRALSETGGRNMPWRPPPRPTPHGNVQQAAPPPPQKRRSSSSASSIASGQIEYL</sequence>
<dbReference type="PANTHER" id="PTHR24250">
    <property type="entry name" value="CHYMOTRYPSIN-RELATED"/>
    <property type="match status" value="1"/>
</dbReference>
<dbReference type="InterPro" id="IPR043504">
    <property type="entry name" value="Peptidase_S1_PA_chymotrypsin"/>
</dbReference>
<protein>
    <submittedName>
        <fullName evidence="5">Trypsin domain containing protein</fullName>
    </submittedName>
</protein>
<dbReference type="OrthoDB" id="5914367at2759"/>
<dbReference type="EMBL" id="HG806173">
    <property type="protein sequence ID" value="CDW57514.1"/>
    <property type="molecule type" value="Genomic_DNA"/>
</dbReference>
<evidence type="ECO:0000313" key="6">
    <source>
        <dbReference type="Proteomes" id="UP000030665"/>
    </source>
</evidence>
<dbReference type="Pfam" id="PF00089">
    <property type="entry name" value="Trypsin"/>
    <property type="match status" value="2"/>
</dbReference>
<dbReference type="PROSITE" id="PS50240">
    <property type="entry name" value="TRYPSIN_DOM"/>
    <property type="match status" value="1"/>
</dbReference>
<dbReference type="Gene3D" id="2.40.10.10">
    <property type="entry name" value="Trypsin-like serine proteases"/>
    <property type="match status" value="2"/>
</dbReference>
<dbReference type="InterPro" id="IPR009003">
    <property type="entry name" value="Peptidase_S1_PA"/>
</dbReference>